<dbReference type="Pfam" id="PF07690">
    <property type="entry name" value="MFS_1"/>
    <property type="match status" value="1"/>
</dbReference>
<reference evidence="7 8" key="1">
    <citation type="submission" date="2014-04" db="EMBL/GenBank/DDBJ databases">
        <title>Evolutionary Origins and Diversification of the Mycorrhizal Mutualists.</title>
        <authorList>
            <consortium name="DOE Joint Genome Institute"/>
            <consortium name="Mycorrhizal Genomics Consortium"/>
            <person name="Kohler A."/>
            <person name="Kuo A."/>
            <person name="Nagy L.G."/>
            <person name="Floudas D."/>
            <person name="Copeland A."/>
            <person name="Barry K.W."/>
            <person name="Cichocki N."/>
            <person name="Veneault-Fourrey C."/>
            <person name="LaButti K."/>
            <person name="Lindquist E.A."/>
            <person name="Lipzen A."/>
            <person name="Lundell T."/>
            <person name="Morin E."/>
            <person name="Murat C."/>
            <person name="Riley R."/>
            <person name="Ohm R."/>
            <person name="Sun H."/>
            <person name="Tunlid A."/>
            <person name="Henrissat B."/>
            <person name="Grigoriev I.V."/>
            <person name="Hibbett D.S."/>
            <person name="Martin F."/>
        </authorList>
    </citation>
    <scope>NUCLEOTIDE SEQUENCE [LARGE SCALE GENOMIC DNA]</scope>
    <source>
        <strain evidence="7 8">FD-317 M1</strain>
    </source>
</reference>
<evidence type="ECO:0000256" key="3">
    <source>
        <dbReference type="ARBA" id="ARBA00022989"/>
    </source>
</evidence>
<dbReference type="PANTHER" id="PTHR23502:SF74">
    <property type="entry name" value="MAJOR FACILITATOR SUPERFAMILY (MFS) PROFILE DOMAIN-CONTAINING PROTEIN"/>
    <property type="match status" value="1"/>
</dbReference>
<dbReference type="OrthoDB" id="9986881at2759"/>
<feature type="transmembrane region" description="Helical" evidence="5">
    <location>
        <begin position="208"/>
        <end position="229"/>
    </location>
</feature>
<feature type="transmembrane region" description="Helical" evidence="5">
    <location>
        <begin position="286"/>
        <end position="305"/>
    </location>
</feature>
<keyword evidence="8" id="KW-1185">Reference proteome</keyword>
<feature type="transmembrane region" description="Helical" evidence="5">
    <location>
        <begin position="144"/>
        <end position="169"/>
    </location>
</feature>
<feature type="domain" description="Major facilitator superfamily (MFS) profile" evidence="6">
    <location>
        <begin position="53"/>
        <end position="484"/>
    </location>
</feature>
<dbReference type="GO" id="GO:0022857">
    <property type="term" value="F:transmembrane transporter activity"/>
    <property type="evidence" value="ECO:0007669"/>
    <property type="project" value="InterPro"/>
</dbReference>
<keyword evidence="4 5" id="KW-0472">Membrane</keyword>
<dbReference type="EMBL" id="KN834834">
    <property type="protein sequence ID" value="KIK53036.1"/>
    <property type="molecule type" value="Genomic_DNA"/>
</dbReference>
<keyword evidence="2 5" id="KW-0812">Transmembrane</keyword>
<evidence type="ECO:0000256" key="5">
    <source>
        <dbReference type="SAM" id="Phobius"/>
    </source>
</evidence>
<evidence type="ECO:0000313" key="8">
    <source>
        <dbReference type="Proteomes" id="UP000053593"/>
    </source>
</evidence>
<dbReference type="GO" id="GO:0005886">
    <property type="term" value="C:plasma membrane"/>
    <property type="evidence" value="ECO:0007669"/>
    <property type="project" value="TreeGrafter"/>
</dbReference>
<protein>
    <recommendedName>
        <fullName evidence="6">Major facilitator superfamily (MFS) profile domain-containing protein</fullName>
    </recommendedName>
</protein>
<dbReference type="Proteomes" id="UP000053593">
    <property type="component" value="Unassembled WGS sequence"/>
</dbReference>
<gene>
    <name evidence="7" type="ORF">GYMLUDRAFT_179447</name>
</gene>
<name>A0A0D0BEM2_9AGAR</name>
<feature type="transmembrane region" description="Helical" evidence="5">
    <location>
        <begin position="53"/>
        <end position="76"/>
    </location>
</feature>
<comment type="subcellular location">
    <subcellularLocation>
        <location evidence="1">Membrane</location>
        <topology evidence="1">Multi-pass membrane protein</topology>
    </subcellularLocation>
</comment>
<feature type="transmembrane region" description="Helical" evidence="5">
    <location>
        <begin position="88"/>
        <end position="107"/>
    </location>
</feature>
<dbReference type="InterPro" id="IPR020846">
    <property type="entry name" value="MFS_dom"/>
</dbReference>
<dbReference type="FunFam" id="1.20.1250.20:FF:000011">
    <property type="entry name" value="MFS multidrug transporter, putative"/>
    <property type="match status" value="1"/>
</dbReference>
<feature type="transmembrane region" description="Helical" evidence="5">
    <location>
        <begin position="119"/>
        <end position="138"/>
    </location>
</feature>
<accession>A0A0D0BEM2</accession>
<evidence type="ECO:0000313" key="7">
    <source>
        <dbReference type="EMBL" id="KIK53036.1"/>
    </source>
</evidence>
<feature type="transmembrane region" description="Helical" evidence="5">
    <location>
        <begin position="459"/>
        <end position="479"/>
    </location>
</feature>
<proteinExistence type="predicted"/>
<feature type="transmembrane region" description="Helical" evidence="5">
    <location>
        <begin position="365"/>
        <end position="384"/>
    </location>
</feature>
<dbReference type="PROSITE" id="PS50850">
    <property type="entry name" value="MFS"/>
    <property type="match status" value="1"/>
</dbReference>
<dbReference type="InterPro" id="IPR036259">
    <property type="entry name" value="MFS_trans_sf"/>
</dbReference>
<dbReference type="PANTHER" id="PTHR23502">
    <property type="entry name" value="MAJOR FACILITATOR SUPERFAMILY"/>
    <property type="match status" value="1"/>
</dbReference>
<dbReference type="HOGENOM" id="CLU_008455_11_6_1"/>
<feature type="transmembrane region" description="Helical" evidence="5">
    <location>
        <begin position="325"/>
        <end position="344"/>
    </location>
</feature>
<dbReference type="InterPro" id="IPR011701">
    <property type="entry name" value="MFS"/>
</dbReference>
<feature type="transmembrane region" description="Helical" evidence="5">
    <location>
        <begin position="176"/>
        <end position="196"/>
    </location>
</feature>
<keyword evidence="3 5" id="KW-1133">Transmembrane helix</keyword>
<evidence type="ECO:0000256" key="2">
    <source>
        <dbReference type="ARBA" id="ARBA00022692"/>
    </source>
</evidence>
<sequence>MSDTEKTNEKKAPEAVVQEVASVPNDEPVTVSWDGPDDPHNPQNFSLRTKVNITLVICAATVNVTFASSAPVLTVTKLIARFNISREVSDLVTTLFLLGYVLGPVFWGSGSELFGRRNVLASAMCIYTIFFLGEALATNIQTVLIIRFFSGVFASAPLIISGGILADIWNSQGRGYAVSLFGGCVFLGPCIGPLVGGFVGDSYLGWQWIYWIMMIFAGACTAYVVLCLPETYGPVLLTRKAQRLRKEDPINNRNLTSDHEKLDSSPRGLLDRTIYRPWIMLASEPILILVTIYMALVYGLLYALLEALPVIFIEKRHFTATQMGLIFMGIAIGSTITMFMNLYFAHQVNKIIPKWKGFPPPEERLYAAMIGSVLLVVSTFWLGWTGNYPSVPWYVPGISTIFVGMAISLIFITFIIYIVDAYLMLAATALASNTMIRSASGAAFPLFTVQMFNNLGTNWAATLVALICLVLAPMPFLFYKYGAKIRERSKFAPCLVCPSFQSDEIDSNSLY</sequence>
<dbReference type="Gene3D" id="1.20.1250.20">
    <property type="entry name" value="MFS general substrate transporter like domains"/>
    <property type="match status" value="1"/>
</dbReference>
<evidence type="ECO:0000256" key="4">
    <source>
        <dbReference type="ARBA" id="ARBA00023136"/>
    </source>
</evidence>
<dbReference type="CDD" id="cd17323">
    <property type="entry name" value="MFS_Tpo1_MDR_like"/>
    <property type="match status" value="1"/>
</dbReference>
<organism evidence="7 8">
    <name type="scientific">Collybiopsis luxurians FD-317 M1</name>
    <dbReference type="NCBI Taxonomy" id="944289"/>
    <lineage>
        <taxon>Eukaryota</taxon>
        <taxon>Fungi</taxon>
        <taxon>Dikarya</taxon>
        <taxon>Basidiomycota</taxon>
        <taxon>Agaricomycotina</taxon>
        <taxon>Agaricomycetes</taxon>
        <taxon>Agaricomycetidae</taxon>
        <taxon>Agaricales</taxon>
        <taxon>Marasmiineae</taxon>
        <taxon>Omphalotaceae</taxon>
        <taxon>Collybiopsis</taxon>
        <taxon>Collybiopsis luxurians</taxon>
    </lineage>
</organism>
<feature type="transmembrane region" description="Helical" evidence="5">
    <location>
        <begin position="396"/>
        <end position="423"/>
    </location>
</feature>
<dbReference type="SUPFAM" id="SSF103473">
    <property type="entry name" value="MFS general substrate transporter"/>
    <property type="match status" value="1"/>
</dbReference>
<evidence type="ECO:0000256" key="1">
    <source>
        <dbReference type="ARBA" id="ARBA00004141"/>
    </source>
</evidence>
<evidence type="ECO:0000259" key="6">
    <source>
        <dbReference type="PROSITE" id="PS50850"/>
    </source>
</evidence>
<dbReference type="AlphaFoldDB" id="A0A0D0BEM2"/>